<keyword evidence="3" id="KW-1185">Reference proteome</keyword>
<dbReference type="EMBL" id="PXWF02000229">
    <property type="protein sequence ID" value="PWF47793.1"/>
    <property type="molecule type" value="Genomic_DNA"/>
</dbReference>
<evidence type="ECO:0000313" key="2">
    <source>
        <dbReference type="EMBL" id="PWF47793.1"/>
    </source>
</evidence>
<evidence type="ECO:0000313" key="3">
    <source>
        <dbReference type="Proteomes" id="UP000241421"/>
    </source>
</evidence>
<accession>A0A2U2HJZ4</accession>
<dbReference type="InterPro" id="IPR057691">
    <property type="entry name" value="DUF7931"/>
</dbReference>
<comment type="caution">
    <text evidence="2">The sequence shown here is derived from an EMBL/GenBank/DDBJ whole genome shotgun (WGS) entry which is preliminary data.</text>
</comment>
<dbReference type="Proteomes" id="UP000241421">
    <property type="component" value="Unassembled WGS sequence"/>
</dbReference>
<evidence type="ECO:0000259" key="1">
    <source>
        <dbReference type="Pfam" id="PF25559"/>
    </source>
</evidence>
<dbReference type="AlphaFoldDB" id="A0A2U2HJZ4"/>
<name>A0A2U2HJZ4_9BURK</name>
<dbReference type="OrthoDB" id="9179759at2"/>
<dbReference type="Pfam" id="PF25559">
    <property type="entry name" value="DUF7931"/>
    <property type="match status" value="1"/>
</dbReference>
<protein>
    <recommendedName>
        <fullName evidence="1">DUF7931 domain-containing protein</fullName>
    </recommendedName>
</protein>
<sequence>MDQPTAQRFSTHLEFEEKFQLCIARSRSVLQLFDPDFAVFPLGSSETEAALRAFLAAGGSMQLAMHRSAHIEKHYPRFLRLIRDYNHKVECRVTSRSLHQLTDSFCVGDRAHIVRRFHCDHTRGEADFDAPVSTEISLERFAAIWVESLPGLHPTTTGL</sequence>
<reference evidence="2 3" key="1">
    <citation type="submission" date="2018-04" db="EMBL/GenBank/DDBJ databases">
        <title>Massilia violaceinigra sp. nov., a novel purple-pigmented bacterium isolated from Tianshan glacier, Xinjiang, China.</title>
        <authorList>
            <person name="Wang H."/>
        </authorList>
    </citation>
    <scope>NUCLEOTIDE SEQUENCE [LARGE SCALE GENOMIC DNA]</scope>
    <source>
        <strain evidence="2 3">B448-2</strain>
    </source>
</reference>
<gene>
    <name evidence="2" type="ORF">C7C56_013895</name>
</gene>
<feature type="domain" description="DUF7931" evidence="1">
    <location>
        <begin position="22"/>
        <end position="150"/>
    </location>
</feature>
<proteinExistence type="predicted"/>
<organism evidence="2 3">
    <name type="scientific">Massilia glaciei</name>
    <dbReference type="NCBI Taxonomy" id="1524097"/>
    <lineage>
        <taxon>Bacteria</taxon>
        <taxon>Pseudomonadati</taxon>
        <taxon>Pseudomonadota</taxon>
        <taxon>Betaproteobacteria</taxon>
        <taxon>Burkholderiales</taxon>
        <taxon>Oxalobacteraceae</taxon>
        <taxon>Telluria group</taxon>
        <taxon>Massilia</taxon>
    </lineage>
</organism>
<dbReference type="RefSeq" id="WP_106758012.1">
    <property type="nucleotide sequence ID" value="NZ_PXWF02000229.1"/>
</dbReference>